<evidence type="ECO:0000256" key="6">
    <source>
        <dbReference type="ARBA" id="ARBA00023125"/>
    </source>
</evidence>
<comment type="caution">
    <text evidence="12">The sequence shown here is derived from an EMBL/GenBank/DDBJ whole genome shotgun (WGS) entry which is preliminary data.</text>
</comment>
<reference evidence="12 13" key="1">
    <citation type="submission" date="2023-06" db="EMBL/GenBank/DDBJ databases">
        <title>Thiopseudomonas sp. CY1220 draft genome sequence.</title>
        <authorList>
            <person name="Zhao G."/>
            <person name="An M."/>
        </authorList>
    </citation>
    <scope>NUCLEOTIDE SEQUENCE [LARGE SCALE GENOMIC DNA]</scope>
    <source>
        <strain evidence="12 13">CY1220</strain>
    </source>
</reference>
<keyword evidence="13" id="KW-1185">Reference proteome</keyword>
<evidence type="ECO:0000259" key="10">
    <source>
        <dbReference type="PROSITE" id="PS50110"/>
    </source>
</evidence>
<dbReference type="InterPro" id="IPR016032">
    <property type="entry name" value="Sig_transdc_resp-reg_C-effctor"/>
</dbReference>
<dbReference type="Gene3D" id="1.10.10.10">
    <property type="entry name" value="Winged helix-like DNA-binding domain superfamily/Winged helix DNA-binding domain"/>
    <property type="match status" value="1"/>
</dbReference>
<dbReference type="Gene3D" id="3.40.50.2300">
    <property type="match status" value="1"/>
</dbReference>
<gene>
    <name evidence="12" type="ORF">QEZ41_04085</name>
</gene>
<comment type="subcellular location">
    <subcellularLocation>
        <location evidence="1">Cytoplasm</location>
    </subcellularLocation>
</comment>
<dbReference type="SMART" id="SM00448">
    <property type="entry name" value="REC"/>
    <property type="match status" value="1"/>
</dbReference>
<dbReference type="Pfam" id="PF00486">
    <property type="entry name" value="Trans_reg_C"/>
    <property type="match status" value="1"/>
</dbReference>
<dbReference type="PANTHER" id="PTHR48111">
    <property type="entry name" value="REGULATOR OF RPOS"/>
    <property type="match status" value="1"/>
</dbReference>
<dbReference type="EMBL" id="JAUCDY010000003">
    <property type="protein sequence ID" value="MDM7857455.1"/>
    <property type="molecule type" value="Genomic_DNA"/>
</dbReference>
<dbReference type="PROSITE" id="PS50110">
    <property type="entry name" value="RESPONSE_REGULATORY"/>
    <property type="match status" value="1"/>
</dbReference>
<evidence type="ECO:0000256" key="2">
    <source>
        <dbReference type="ARBA" id="ARBA00022490"/>
    </source>
</evidence>
<name>A0ABT7SMP1_9GAMM</name>
<protein>
    <submittedName>
        <fullName evidence="12">Response regulator transcription factor</fullName>
    </submittedName>
</protein>
<keyword evidence="2" id="KW-0963">Cytoplasm</keyword>
<evidence type="ECO:0000256" key="7">
    <source>
        <dbReference type="ARBA" id="ARBA00023163"/>
    </source>
</evidence>
<dbReference type="SUPFAM" id="SSF52172">
    <property type="entry name" value="CheY-like"/>
    <property type="match status" value="1"/>
</dbReference>
<dbReference type="Pfam" id="PF00072">
    <property type="entry name" value="Response_reg"/>
    <property type="match status" value="1"/>
</dbReference>
<keyword evidence="5" id="KW-0805">Transcription regulation</keyword>
<evidence type="ECO:0000313" key="13">
    <source>
        <dbReference type="Proteomes" id="UP001241056"/>
    </source>
</evidence>
<dbReference type="CDD" id="cd00383">
    <property type="entry name" value="trans_reg_C"/>
    <property type="match status" value="1"/>
</dbReference>
<evidence type="ECO:0000256" key="4">
    <source>
        <dbReference type="ARBA" id="ARBA00023012"/>
    </source>
</evidence>
<proteinExistence type="predicted"/>
<feature type="modified residue" description="4-aspartylphosphate" evidence="8">
    <location>
        <position position="55"/>
    </location>
</feature>
<dbReference type="Proteomes" id="UP001241056">
    <property type="component" value="Unassembled WGS sequence"/>
</dbReference>
<evidence type="ECO:0000256" key="8">
    <source>
        <dbReference type="PROSITE-ProRule" id="PRU00169"/>
    </source>
</evidence>
<dbReference type="InterPro" id="IPR036388">
    <property type="entry name" value="WH-like_DNA-bd_sf"/>
</dbReference>
<feature type="domain" description="Response regulatory" evidence="10">
    <location>
        <begin position="5"/>
        <end position="120"/>
    </location>
</feature>
<keyword evidence="3 8" id="KW-0597">Phosphoprotein</keyword>
<evidence type="ECO:0000313" key="12">
    <source>
        <dbReference type="EMBL" id="MDM7857455.1"/>
    </source>
</evidence>
<dbReference type="Gene3D" id="6.10.250.690">
    <property type="match status" value="1"/>
</dbReference>
<sequence length="243" mass="26991">MQTSRILLVDDDQELCALLKDWLSQDGFDITAMHDTTSARSYLHTQELPDAVILDVMLPDGNGLEFLRTLRTQHKGLPVLMLSARGEPTDRILGLELGADDYLAKPCDPRELTARLRAVLRRSQSAALSTVEEATTPLIAFDDLEYNPATGVLLVNNDEVSLTVSEGKVLEILLQNPGVPIDKHKLTELALGRKLTLYDRSIDMHISNLRGKIGTHPNGEPRILSIRGRGYYYAPHKPLESSE</sequence>
<evidence type="ECO:0000256" key="5">
    <source>
        <dbReference type="ARBA" id="ARBA00023015"/>
    </source>
</evidence>
<evidence type="ECO:0000256" key="1">
    <source>
        <dbReference type="ARBA" id="ARBA00004496"/>
    </source>
</evidence>
<evidence type="ECO:0000256" key="9">
    <source>
        <dbReference type="PROSITE-ProRule" id="PRU01091"/>
    </source>
</evidence>
<dbReference type="InterPro" id="IPR001867">
    <property type="entry name" value="OmpR/PhoB-type_DNA-bd"/>
</dbReference>
<accession>A0ABT7SMP1</accession>
<evidence type="ECO:0000256" key="3">
    <source>
        <dbReference type="ARBA" id="ARBA00022553"/>
    </source>
</evidence>
<dbReference type="SUPFAM" id="SSF46894">
    <property type="entry name" value="C-terminal effector domain of the bipartite response regulators"/>
    <property type="match status" value="1"/>
</dbReference>
<dbReference type="InterPro" id="IPR001789">
    <property type="entry name" value="Sig_transdc_resp-reg_receiver"/>
</dbReference>
<feature type="DNA-binding region" description="OmpR/PhoB-type" evidence="9">
    <location>
        <begin position="136"/>
        <end position="235"/>
    </location>
</feature>
<dbReference type="RefSeq" id="WP_289410109.1">
    <property type="nucleotide sequence ID" value="NZ_JAUCDY010000003.1"/>
</dbReference>
<keyword evidence="4" id="KW-0902">Two-component regulatory system</keyword>
<keyword evidence="6 9" id="KW-0238">DNA-binding</keyword>
<dbReference type="PROSITE" id="PS51755">
    <property type="entry name" value="OMPR_PHOB"/>
    <property type="match status" value="1"/>
</dbReference>
<keyword evidence="7" id="KW-0804">Transcription</keyword>
<dbReference type="SMART" id="SM00862">
    <property type="entry name" value="Trans_reg_C"/>
    <property type="match status" value="1"/>
</dbReference>
<dbReference type="InterPro" id="IPR039420">
    <property type="entry name" value="WalR-like"/>
</dbReference>
<dbReference type="PANTHER" id="PTHR48111:SF39">
    <property type="entry name" value="TRANSCRIPTIONAL REGULATORY PROTEIN CPXR"/>
    <property type="match status" value="1"/>
</dbReference>
<dbReference type="InterPro" id="IPR011006">
    <property type="entry name" value="CheY-like_superfamily"/>
</dbReference>
<feature type="domain" description="OmpR/PhoB-type" evidence="11">
    <location>
        <begin position="136"/>
        <end position="235"/>
    </location>
</feature>
<organism evidence="12 13">
    <name type="scientific">Thiopseudomonas acetoxidans</name>
    <dbReference type="NCBI Taxonomy" id="3041622"/>
    <lineage>
        <taxon>Bacteria</taxon>
        <taxon>Pseudomonadati</taxon>
        <taxon>Pseudomonadota</taxon>
        <taxon>Gammaproteobacteria</taxon>
        <taxon>Pseudomonadales</taxon>
        <taxon>Pseudomonadaceae</taxon>
        <taxon>Thiopseudomonas</taxon>
    </lineage>
</organism>
<evidence type="ECO:0000259" key="11">
    <source>
        <dbReference type="PROSITE" id="PS51755"/>
    </source>
</evidence>